<evidence type="ECO:0000256" key="1">
    <source>
        <dbReference type="SAM" id="Phobius"/>
    </source>
</evidence>
<feature type="transmembrane region" description="Helical" evidence="1">
    <location>
        <begin position="187"/>
        <end position="206"/>
    </location>
</feature>
<name>A0A6A6E5X5_9PEZI</name>
<keyword evidence="1" id="KW-0812">Transmembrane</keyword>
<sequence length="427" mass="47821">MSKSTATIDIAHGWVSQPQGRGTFDIILSCLTTTFLCSWSALCLNVPEPGTTRWGFLRYKLRWQLFTVFFPEMIMAMAAEQWESANQSVAAFAKLGHTGWTMRHAFFADMGGFLLAAPDFPPFPVDGQQIAYLVEHEYLPLPSVTEAGIRDKNKADGFARCLTLVQIFWFSIQCIGRAVQRLGLTTFELSTIAFVLCTLHTFFFWAQKPLDVQTPIVLPTTHRIRDVLIKAGPPAERSYSRTPLDFLKPSSDPKSMTAPFWFGLGTIFDVGKESPTRPIRTFGNNKTFPPAGLSWLQSAYGILFVLAFIGIHLIGWNFVFPTPVERILWRIAALALQGLILVYLVALPTAPFICRRLAWLMYGKKVSTALEFAALLPRWAKLAMAIPVALTYTLARAYIILEGFISLRALPAVLFTSVSWSQFIPHL</sequence>
<gene>
    <name evidence="2" type="ORF">K469DRAFT_708051</name>
</gene>
<keyword evidence="3" id="KW-1185">Reference proteome</keyword>
<dbReference type="PANTHER" id="PTHR35043">
    <property type="entry name" value="TRANSCRIPTION FACTOR DOMAIN-CONTAINING PROTEIN"/>
    <property type="match status" value="1"/>
</dbReference>
<keyword evidence="1" id="KW-1133">Transmembrane helix</keyword>
<accession>A0A6A6E5X5</accession>
<keyword evidence="1" id="KW-0472">Membrane</keyword>
<feature type="transmembrane region" description="Helical" evidence="1">
    <location>
        <begin position="331"/>
        <end position="353"/>
    </location>
</feature>
<reference evidence="2" key="1">
    <citation type="journal article" date="2020" name="Stud. Mycol.">
        <title>101 Dothideomycetes genomes: a test case for predicting lifestyles and emergence of pathogens.</title>
        <authorList>
            <person name="Haridas S."/>
            <person name="Albert R."/>
            <person name="Binder M."/>
            <person name="Bloem J."/>
            <person name="Labutti K."/>
            <person name="Salamov A."/>
            <person name="Andreopoulos B."/>
            <person name="Baker S."/>
            <person name="Barry K."/>
            <person name="Bills G."/>
            <person name="Bluhm B."/>
            <person name="Cannon C."/>
            <person name="Castanera R."/>
            <person name="Culley D."/>
            <person name="Daum C."/>
            <person name="Ezra D."/>
            <person name="Gonzalez J."/>
            <person name="Henrissat B."/>
            <person name="Kuo A."/>
            <person name="Liang C."/>
            <person name="Lipzen A."/>
            <person name="Lutzoni F."/>
            <person name="Magnuson J."/>
            <person name="Mondo S."/>
            <person name="Nolan M."/>
            <person name="Ohm R."/>
            <person name="Pangilinan J."/>
            <person name="Park H.-J."/>
            <person name="Ramirez L."/>
            <person name="Alfaro M."/>
            <person name="Sun H."/>
            <person name="Tritt A."/>
            <person name="Yoshinaga Y."/>
            <person name="Zwiers L.-H."/>
            <person name="Turgeon B."/>
            <person name="Goodwin S."/>
            <person name="Spatafora J."/>
            <person name="Crous P."/>
            <person name="Grigoriev I."/>
        </authorList>
    </citation>
    <scope>NUCLEOTIDE SEQUENCE</scope>
    <source>
        <strain evidence="2">CBS 207.26</strain>
    </source>
</reference>
<organism evidence="2 3">
    <name type="scientific">Zopfia rhizophila CBS 207.26</name>
    <dbReference type="NCBI Taxonomy" id="1314779"/>
    <lineage>
        <taxon>Eukaryota</taxon>
        <taxon>Fungi</taxon>
        <taxon>Dikarya</taxon>
        <taxon>Ascomycota</taxon>
        <taxon>Pezizomycotina</taxon>
        <taxon>Dothideomycetes</taxon>
        <taxon>Dothideomycetes incertae sedis</taxon>
        <taxon>Zopfiaceae</taxon>
        <taxon>Zopfia</taxon>
    </lineage>
</organism>
<protein>
    <submittedName>
        <fullName evidence="2">Uncharacterized protein</fullName>
    </submittedName>
</protein>
<feature type="transmembrane region" description="Helical" evidence="1">
    <location>
        <begin position="299"/>
        <end position="319"/>
    </location>
</feature>
<dbReference type="OrthoDB" id="9451547at2759"/>
<dbReference type="AlphaFoldDB" id="A0A6A6E5X5"/>
<dbReference type="EMBL" id="ML994634">
    <property type="protein sequence ID" value="KAF2185266.1"/>
    <property type="molecule type" value="Genomic_DNA"/>
</dbReference>
<proteinExistence type="predicted"/>
<evidence type="ECO:0000313" key="2">
    <source>
        <dbReference type="EMBL" id="KAF2185266.1"/>
    </source>
</evidence>
<dbReference type="Proteomes" id="UP000800200">
    <property type="component" value="Unassembled WGS sequence"/>
</dbReference>
<dbReference type="PANTHER" id="PTHR35043:SF8">
    <property type="entry name" value="DUF4220 DOMAIN-CONTAINING PROTEIN"/>
    <property type="match status" value="1"/>
</dbReference>
<evidence type="ECO:0000313" key="3">
    <source>
        <dbReference type="Proteomes" id="UP000800200"/>
    </source>
</evidence>